<evidence type="ECO:0000256" key="1">
    <source>
        <dbReference type="SAM" id="MobiDB-lite"/>
    </source>
</evidence>
<feature type="compositionally biased region" description="Basic and acidic residues" evidence="1">
    <location>
        <begin position="162"/>
        <end position="171"/>
    </location>
</feature>
<keyword evidence="2" id="KW-0472">Membrane</keyword>
<evidence type="ECO:0000313" key="3">
    <source>
        <dbReference type="EMBL" id="KAE8654327.1"/>
    </source>
</evidence>
<keyword evidence="2" id="KW-0812">Transmembrane</keyword>
<reference evidence="3" key="1">
    <citation type="submission" date="2019-09" db="EMBL/GenBank/DDBJ databases">
        <title>Draft genome information of white flower Hibiscus syriacus.</title>
        <authorList>
            <person name="Kim Y.-M."/>
        </authorList>
    </citation>
    <scope>NUCLEOTIDE SEQUENCE [LARGE SCALE GENOMIC DNA]</scope>
    <source>
        <strain evidence="3">YM2019G1</strain>
    </source>
</reference>
<feature type="transmembrane region" description="Helical" evidence="2">
    <location>
        <begin position="89"/>
        <end position="112"/>
    </location>
</feature>
<feature type="compositionally biased region" description="Polar residues" evidence="1">
    <location>
        <begin position="192"/>
        <end position="229"/>
    </location>
</feature>
<keyword evidence="2" id="KW-1133">Transmembrane helix</keyword>
<sequence length="266" mass="29310">MIGFTCVSKAAAIGVRRGINLIARALNCFLREFPLRRRVRYGGGRGLMVGSLNDPGVVYSSPVAPVFFFSSCSYCRLHRRDKAQSFRGSRITIAIVIGVLLCCLIAFFSLMASSIPLPPFKTVELANQVSRLVLRRVNPQSGEESIDFKEDDIWSSSAISSDKSKSEDKSDVGTSNSSRTEGRIDTSDSSRTEGSNDTSDSSRTKGSIDTSDSSRTEGSIDTSDSSQTEESIDIRFKSNGRRRHTLIQVFIFFIKNVEKAGRILDY</sequence>
<proteinExistence type="predicted"/>
<name>A0A6A2XCC8_HIBSY</name>
<comment type="caution">
    <text evidence="3">The sequence shown here is derived from an EMBL/GenBank/DDBJ whole genome shotgun (WGS) entry which is preliminary data.</text>
</comment>
<feature type="region of interest" description="Disordered" evidence="1">
    <location>
        <begin position="159"/>
        <end position="233"/>
    </location>
</feature>
<dbReference type="AlphaFoldDB" id="A0A6A2XCC8"/>
<evidence type="ECO:0000256" key="2">
    <source>
        <dbReference type="SAM" id="Phobius"/>
    </source>
</evidence>
<feature type="compositionally biased region" description="Basic and acidic residues" evidence="1">
    <location>
        <begin position="180"/>
        <end position="191"/>
    </location>
</feature>
<gene>
    <name evidence="3" type="ORF">F3Y22_tig00117056pilonHSYRG01414</name>
</gene>
<keyword evidence="4" id="KW-1185">Reference proteome</keyword>
<evidence type="ECO:0000313" key="4">
    <source>
        <dbReference type="Proteomes" id="UP000436088"/>
    </source>
</evidence>
<dbReference type="Proteomes" id="UP000436088">
    <property type="component" value="Unassembled WGS sequence"/>
</dbReference>
<protein>
    <submittedName>
        <fullName evidence="3">Uncharacterized protein</fullName>
    </submittedName>
</protein>
<accession>A0A6A2XCC8</accession>
<organism evidence="3 4">
    <name type="scientific">Hibiscus syriacus</name>
    <name type="common">Rose of Sharon</name>
    <dbReference type="NCBI Taxonomy" id="106335"/>
    <lineage>
        <taxon>Eukaryota</taxon>
        <taxon>Viridiplantae</taxon>
        <taxon>Streptophyta</taxon>
        <taxon>Embryophyta</taxon>
        <taxon>Tracheophyta</taxon>
        <taxon>Spermatophyta</taxon>
        <taxon>Magnoliopsida</taxon>
        <taxon>eudicotyledons</taxon>
        <taxon>Gunneridae</taxon>
        <taxon>Pentapetalae</taxon>
        <taxon>rosids</taxon>
        <taxon>malvids</taxon>
        <taxon>Malvales</taxon>
        <taxon>Malvaceae</taxon>
        <taxon>Malvoideae</taxon>
        <taxon>Hibiscus</taxon>
    </lineage>
</organism>
<feature type="transmembrane region" description="Helical" evidence="2">
    <location>
        <begin position="57"/>
        <end position="77"/>
    </location>
</feature>
<dbReference type="EMBL" id="VEPZ02001788">
    <property type="protein sequence ID" value="KAE8654327.1"/>
    <property type="molecule type" value="Genomic_DNA"/>
</dbReference>